<dbReference type="Proteomes" id="UP000319514">
    <property type="component" value="Unassembled WGS sequence"/>
</dbReference>
<evidence type="ECO:0000256" key="1">
    <source>
        <dbReference type="SAM" id="Phobius"/>
    </source>
</evidence>
<organism evidence="2 3">
    <name type="scientific">Oryzihumus leptocrescens</name>
    <dbReference type="NCBI Taxonomy" id="297536"/>
    <lineage>
        <taxon>Bacteria</taxon>
        <taxon>Bacillati</taxon>
        <taxon>Actinomycetota</taxon>
        <taxon>Actinomycetes</taxon>
        <taxon>Micrococcales</taxon>
        <taxon>Intrasporangiaceae</taxon>
        <taxon>Oryzihumus</taxon>
    </lineage>
</organism>
<dbReference type="RefSeq" id="WP_221632425.1">
    <property type="nucleotide sequence ID" value="NZ_BAAAKX010000013.1"/>
</dbReference>
<keyword evidence="1" id="KW-0472">Membrane</keyword>
<dbReference type="AlphaFoldDB" id="A0A542ZGQ0"/>
<evidence type="ECO:0000313" key="3">
    <source>
        <dbReference type="Proteomes" id="UP000319514"/>
    </source>
</evidence>
<comment type="caution">
    <text evidence="2">The sequence shown here is derived from an EMBL/GenBank/DDBJ whole genome shotgun (WGS) entry which is preliminary data.</text>
</comment>
<keyword evidence="3" id="KW-1185">Reference proteome</keyword>
<dbReference type="EMBL" id="VFOQ01000001">
    <property type="protein sequence ID" value="TQL59523.1"/>
    <property type="molecule type" value="Genomic_DNA"/>
</dbReference>
<gene>
    <name evidence="2" type="ORF">FB474_0878</name>
</gene>
<keyword evidence="1" id="KW-0812">Transmembrane</keyword>
<sequence>MTQEQTPSIGLLAGVRFLSELVLLAALAFIGAAMFDSLLLSIVAGIALPLAAAAIWGTFIAPRAPRHLGQPARTIVEVLIFGVTVVGLLVYGYLVFGIVLAVLFAVGKLYDRRAA</sequence>
<evidence type="ECO:0000313" key="2">
    <source>
        <dbReference type="EMBL" id="TQL59523.1"/>
    </source>
</evidence>
<protein>
    <submittedName>
        <fullName evidence="2">Uncharacterized protein DUF2568</fullName>
    </submittedName>
</protein>
<proteinExistence type="predicted"/>
<feature type="transmembrane region" description="Helical" evidence="1">
    <location>
        <begin position="38"/>
        <end position="59"/>
    </location>
</feature>
<reference evidence="2 3" key="1">
    <citation type="submission" date="2019-06" db="EMBL/GenBank/DDBJ databases">
        <title>Sequencing the genomes of 1000 actinobacteria strains.</title>
        <authorList>
            <person name="Klenk H.-P."/>
        </authorList>
    </citation>
    <scope>NUCLEOTIDE SEQUENCE [LARGE SCALE GENOMIC DNA]</scope>
    <source>
        <strain evidence="2 3">DSM 18082</strain>
    </source>
</reference>
<feature type="transmembrane region" description="Helical" evidence="1">
    <location>
        <begin position="79"/>
        <end position="106"/>
    </location>
</feature>
<keyword evidence="1" id="KW-1133">Transmembrane helix</keyword>
<feature type="transmembrane region" description="Helical" evidence="1">
    <location>
        <begin position="12"/>
        <end position="31"/>
    </location>
</feature>
<dbReference type="InterPro" id="IPR021214">
    <property type="entry name" value="DUF2568"/>
</dbReference>
<dbReference type="Pfam" id="PF10823">
    <property type="entry name" value="DUF2568"/>
    <property type="match status" value="1"/>
</dbReference>
<accession>A0A542ZGQ0</accession>
<name>A0A542ZGQ0_9MICO</name>